<sequence>MFDSAVSILADEVPGESAVYESDENDERRDPSEKSKKFFLESSHYDGRHSIQSTTMNQLVLIDSDDIEDALRYGMEHNRALSL</sequence>
<dbReference type="WBParaSite" id="ACAC_0000991101-mRNA-1">
    <property type="protein sequence ID" value="ACAC_0000991101-mRNA-1"/>
    <property type="gene ID" value="ACAC_0000991101"/>
</dbReference>
<dbReference type="AlphaFoldDB" id="A0A0K0DFX8"/>
<reference evidence="3" key="2">
    <citation type="submission" date="2017-02" db="UniProtKB">
        <authorList>
            <consortium name="WormBaseParasite"/>
        </authorList>
    </citation>
    <scope>IDENTIFICATION</scope>
</reference>
<reference evidence="2" key="1">
    <citation type="submission" date="2012-09" db="EMBL/GenBank/DDBJ databases">
        <authorList>
            <person name="Martin A.A."/>
        </authorList>
    </citation>
    <scope>NUCLEOTIDE SEQUENCE</scope>
</reference>
<keyword evidence="2" id="KW-1185">Reference proteome</keyword>
<feature type="compositionally biased region" description="Basic and acidic residues" evidence="1">
    <location>
        <begin position="26"/>
        <end position="35"/>
    </location>
</feature>
<organism evidence="2 3">
    <name type="scientific">Angiostrongylus cantonensis</name>
    <name type="common">Rat lungworm</name>
    <dbReference type="NCBI Taxonomy" id="6313"/>
    <lineage>
        <taxon>Eukaryota</taxon>
        <taxon>Metazoa</taxon>
        <taxon>Ecdysozoa</taxon>
        <taxon>Nematoda</taxon>
        <taxon>Chromadorea</taxon>
        <taxon>Rhabditida</taxon>
        <taxon>Rhabditina</taxon>
        <taxon>Rhabditomorpha</taxon>
        <taxon>Strongyloidea</taxon>
        <taxon>Metastrongylidae</taxon>
        <taxon>Angiostrongylus</taxon>
    </lineage>
</organism>
<protein>
    <submittedName>
        <fullName evidence="3">Uncharacterized protein</fullName>
    </submittedName>
</protein>
<evidence type="ECO:0000256" key="1">
    <source>
        <dbReference type="SAM" id="MobiDB-lite"/>
    </source>
</evidence>
<dbReference type="Proteomes" id="UP000035642">
    <property type="component" value="Unassembled WGS sequence"/>
</dbReference>
<feature type="region of interest" description="Disordered" evidence="1">
    <location>
        <begin position="13"/>
        <end position="35"/>
    </location>
</feature>
<accession>A0A0K0DFX8</accession>
<evidence type="ECO:0000313" key="2">
    <source>
        <dbReference type="Proteomes" id="UP000035642"/>
    </source>
</evidence>
<evidence type="ECO:0000313" key="3">
    <source>
        <dbReference type="WBParaSite" id="ACAC_0000991101-mRNA-1"/>
    </source>
</evidence>
<name>A0A0K0DFX8_ANGCA</name>
<proteinExistence type="predicted"/>